<dbReference type="Proteomes" id="UP000229383">
    <property type="component" value="Unassembled WGS sequence"/>
</dbReference>
<evidence type="ECO:0000313" key="2">
    <source>
        <dbReference type="Proteomes" id="UP000229383"/>
    </source>
</evidence>
<reference evidence="2" key="1">
    <citation type="submission" date="2017-09" db="EMBL/GenBank/DDBJ databases">
        <title>Depth-based differentiation of microbial function through sediment-hosted aquifers and enrichment of novel symbionts in the deep terrestrial subsurface.</title>
        <authorList>
            <person name="Probst A.J."/>
            <person name="Ladd B."/>
            <person name="Jarett J.K."/>
            <person name="Geller-Mcgrath D.E."/>
            <person name="Sieber C.M.K."/>
            <person name="Emerson J.B."/>
            <person name="Anantharaman K."/>
            <person name="Thomas B.C."/>
            <person name="Malmstrom R."/>
            <person name="Stieglmeier M."/>
            <person name="Klingl A."/>
            <person name="Woyke T."/>
            <person name="Ryan C.M."/>
            <person name="Banfield J.F."/>
        </authorList>
    </citation>
    <scope>NUCLEOTIDE SEQUENCE [LARGE SCALE GENOMIC DNA]</scope>
</reference>
<gene>
    <name evidence="1" type="ORF">COU46_00190</name>
</gene>
<evidence type="ECO:0000313" key="1">
    <source>
        <dbReference type="EMBL" id="PIR70707.1"/>
    </source>
</evidence>
<sequence length="137" mass="15788">MRKNRHKYDGKIGNKIGETSENILKTALQELKKANDISSFEKKDLPGIDFFMITHSGDTIYLDAKSGYYAAYLHSLKYKESYAVVVPHKGRKLKLEGLRRLIKKVKNDLKKILKYYKCKLCVYKTPNSSPNILRVSS</sequence>
<comment type="caution">
    <text evidence="1">The sequence shown here is derived from an EMBL/GenBank/DDBJ whole genome shotgun (WGS) entry which is preliminary data.</text>
</comment>
<dbReference type="EMBL" id="PFCN01000002">
    <property type="protein sequence ID" value="PIR70707.1"/>
    <property type="molecule type" value="Genomic_DNA"/>
</dbReference>
<proteinExistence type="predicted"/>
<organism evidence="1 2">
    <name type="scientific">Candidatus Niyogibacteria bacterium CG10_big_fil_rev_8_21_14_0_10_42_19</name>
    <dbReference type="NCBI Taxonomy" id="1974725"/>
    <lineage>
        <taxon>Bacteria</taxon>
        <taxon>Candidatus Niyogiibacteriota</taxon>
    </lineage>
</organism>
<name>A0A2H0TGP0_9BACT</name>
<dbReference type="AlphaFoldDB" id="A0A2H0TGP0"/>
<protein>
    <submittedName>
        <fullName evidence="1">Uncharacterized protein</fullName>
    </submittedName>
</protein>
<accession>A0A2H0TGP0</accession>